<dbReference type="GO" id="GO:0006814">
    <property type="term" value="P:sodium ion transport"/>
    <property type="evidence" value="ECO:0007669"/>
    <property type="project" value="UniProtKB-KW"/>
</dbReference>
<dbReference type="GO" id="GO:0005886">
    <property type="term" value="C:plasma membrane"/>
    <property type="evidence" value="ECO:0007669"/>
    <property type="project" value="UniProtKB-SubCell"/>
</dbReference>
<organism evidence="15 16">
    <name type="scientific">Pseudobythopirellula maris</name>
    <dbReference type="NCBI Taxonomy" id="2527991"/>
    <lineage>
        <taxon>Bacteria</taxon>
        <taxon>Pseudomonadati</taxon>
        <taxon>Planctomycetota</taxon>
        <taxon>Planctomycetia</taxon>
        <taxon>Pirellulales</taxon>
        <taxon>Lacipirellulaceae</taxon>
        <taxon>Pseudobythopirellula</taxon>
    </lineage>
</organism>
<feature type="transmembrane region" description="Helical" evidence="14">
    <location>
        <begin position="117"/>
        <end position="143"/>
    </location>
</feature>
<evidence type="ECO:0000256" key="2">
    <source>
        <dbReference type="ARBA" id="ARBA00006434"/>
    </source>
</evidence>
<feature type="transmembrane region" description="Helical" evidence="14">
    <location>
        <begin position="6"/>
        <end position="25"/>
    </location>
</feature>
<dbReference type="EMBL" id="SJPQ01000001">
    <property type="protein sequence ID" value="TWT91075.1"/>
    <property type="molecule type" value="Genomic_DNA"/>
</dbReference>
<dbReference type="GO" id="GO:0015293">
    <property type="term" value="F:symporter activity"/>
    <property type="evidence" value="ECO:0007669"/>
    <property type="project" value="UniProtKB-KW"/>
</dbReference>
<keyword evidence="11" id="KW-0739">Sodium transport</keyword>
<comment type="similarity">
    <text evidence="2 13">Belongs to the sodium:solute symporter (SSF) (TC 2.A.21) family.</text>
</comment>
<evidence type="ECO:0000313" key="15">
    <source>
        <dbReference type="EMBL" id="TWT91075.1"/>
    </source>
</evidence>
<keyword evidence="8" id="KW-0915">Sodium</keyword>
<evidence type="ECO:0000256" key="9">
    <source>
        <dbReference type="ARBA" id="ARBA00023065"/>
    </source>
</evidence>
<keyword evidence="10 14" id="KW-0472">Membrane</keyword>
<feature type="transmembrane region" description="Helical" evidence="14">
    <location>
        <begin position="552"/>
        <end position="573"/>
    </location>
</feature>
<protein>
    <submittedName>
        <fullName evidence="15">Sodium/glucose cotransporter</fullName>
    </submittedName>
</protein>
<comment type="caution">
    <text evidence="15">The sequence shown here is derived from an EMBL/GenBank/DDBJ whole genome shotgun (WGS) entry which is preliminary data.</text>
</comment>
<evidence type="ECO:0000256" key="14">
    <source>
        <dbReference type="SAM" id="Phobius"/>
    </source>
</evidence>
<feature type="transmembrane region" description="Helical" evidence="14">
    <location>
        <begin position="423"/>
        <end position="448"/>
    </location>
</feature>
<feature type="transmembrane region" description="Helical" evidence="14">
    <location>
        <begin position="77"/>
        <end position="96"/>
    </location>
</feature>
<feature type="transmembrane region" description="Helical" evidence="14">
    <location>
        <begin position="185"/>
        <end position="202"/>
    </location>
</feature>
<evidence type="ECO:0000256" key="13">
    <source>
        <dbReference type="RuleBase" id="RU362091"/>
    </source>
</evidence>
<gene>
    <name evidence="15" type="primary">sglT_4</name>
    <name evidence="15" type="ORF">Mal64_14740</name>
</gene>
<proteinExistence type="inferred from homology"/>
<feature type="transmembrane region" description="Helical" evidence="14">
    <location>
        <begin position="46"/>
        <end position="65"/>
    </location>
</feature>
<feature type="transmembrane region" description="Helical" evidence="14">
    <location>
        <begin position="272"/>
        <end position="293"/>
    </location>
</feature>
<dbReference type="InterPro" id="IPR050277">
    <property type="entry name" value="Sodium:Solute_Symporter"/>
</dbReference>
<dbReference type="AlphaFoldDB" id="A0A5C5ZVC6"/>
<keyword evidence="7 14" id="KW-1133">Transmembrane helix</keyword>
<dbReference type="Pfam" id="PF00474">
    <property type="entry name" value="SSF"/>
    <property type="match status" value="1"/>
</dbReference>
<feature type="transmembrane region" description="Helical" evidence="14">
    <location>
        <begin position="323"/>
        <end position="350"/>
    </location>
</feature>
<evidence type="ECO:0000256" key="8">
    <source>
        <dbReference type="ARBA" id="ARBA00023053"/>
    </source>
</evidence>
<feature type="transmembrane region" description="Helical" evidence="14">
    <location>
        <begin position="370"/>
        <end position="392"/>
    </location>
</feature>
<evidence type="ECO:0000256" key="12">
    <source>
        <dbReference type="ARBA" id="ARBA00033708"/>
    </source>
</evidence>
<evidence type="ECO:0000256" key="1">
    <source>
        <dbReference type="ARBA" id="ARBA00004651"/>
    </source>
</evidence>
<dbReference type="InterPro" id="IPR001734">
    <property type="entry name" value="Na/solute_symporter"/>
</dbReference>
<reference evidence="15 16" key="1">
    <citation type="submission" date="2019-02" db="EMBL/GenBank/DDBJ databases">
        <title>Deep-cultivation of Planctomycetes and their phenomic and genomic characterization uncovers novel biology.</title>
        <authorList>
            <person name="Wiegand S."/>
            <person name="Jogler M."/>
            <person name="Boedeker C."/>
            <person name="Pinto D."/>
            <person name="Vollmers J."/>
            <person name="Rivas-Marin E."/>
            <person name="Kohn T."/>
            <person name="Peeters S.H."/>
            <person name="Heuer A."/>
            <person name="Rast P."/>
            <person name="Oberbeckmann S."/>
            <person name="Bunk B."/>
            <person name="Jeske O."/>
            <person name="Meyerdierks A."/>
            <person name="Storesund J.E."/>
            <person name="Kallscheuer N."/>
            <person name="Luecker S."/>
            <person name="Lage O.M."/>
            <person name="Pohl T."/>
            <person name="Merkel B.J."/>
            <person name="Hornburger P."/>
            <person name="Mueller R.-W."/>
            <person name="Bruemmer F."/>
            <person name="Labrenz M."/>
            <person name="Spormann A.M."/>
            <person name="Op Den Camp H."/>
            <person name="Overmann J."/>
            <person name="Amann R."/>
            <person name="Jetten M.S.M."/>
            <person name="Mascher T."/>
            <person name="Medema M.H."/>
            <person name="Devos D.P."/>
            <person name="Kaster A.-K."/>
            <person name="Ovreas L."/>
            <person name="Rohde M."/>
            <person name="Galperin M.Y."/>
            <person name="Jogler C."/>
        </authorList>
    </citation>
    <scope>NUCLEOTIDE SEQUENCE [LARGE SCALE GENOMIC DNA]</scope>
    <source>
        <strain evidence="15 16">Mal64</strain>
    </source>
</reference>
<evidence type="ECO:0000256" key="10">
    <source>
        <dbReference type="ARBA" id="ARBA00023136"/>
    </source>
</evidence>
<evidence type="ECO:0000256" key="6">
    <source>
        <dbReference type="ARBA" id="ARBA00022847"/>
    </source>
</evidence>
<accession>A0A5C5ZVC6</accession>
<dbReference type="PANTHER" id="PTHR48086:SF3">
    <property type="entry name" value="SODIUM_PROLINE SYMPORTER"/>
    <property type="match status" value="1"/>
</dbReference>
<keyword evidence="4" id="KW-1003">Cell membrane</keyword>
<evidence type="ECO:0000256" key="4">
    <source>
        <dbReference type="ARBA" id="ARBA00022475"/>
    </source>
</evidence>
<keyword evidence="5 14" id="KW-0812">Transmembrane</keyword>
<dbReference type="RefSeq" id="WP_146398490.1">
    <property type="nucleotide sequence ID" value="NZ_SJPQ01000001.1"/>
</dbReference>
<evidence type="ECO:0000256" key="7">
    <source>
        <dbReference type="ARBA" id="ARBA00022989"/>
    </source>
</evidence>
<feature type="transmembrane region" description="Helical" evidence="14">
    <location>
        <begin position="155"/>
        <end position="178"/>
    </location>
</feature>
<evidence type="ECO:0000256" key="3">
    <source>
        <dbReference type="ARBA" id="ARBA00022448"/>
    </source>
</evidence>
<name>A0A5C5ZVC6_9BACT</name>
<evidence type="ECO:0000256" key="5">
    <source>
        <dbReference type="ARBA" id="ARBA00022692"/>
    </source>
</evidence>
<evidence type="ECO:0000256" key="11">
    <source>
        <dbReference type="ARBA" id="ARBA00023201"/>
    </source>
</evidence>
<comment type="subcellular location">
    <subcellularLocation>
        <location evidence="1">Cell membrane</location>
        <topology evidence="1">Multi-pass membrane protein</topology>
    </subcellularLocation>
</comment>
<keyword evidence="6" id="KW-0769">Symport</keyword>
<feature type="transmembrane region" description="Helical" evidence="14">
    <location>
        <begin position="398"/>
        <end position="416"/>
    </location>
</feature>
<dbReference type="Proteomes" id="UP000315440">
    <property type="component" value="Unassembled WGS sequence"/>
</dbReference>
<dbReference type="OrthoDB" id="223206at2"/>
<comment type="catalytic activity">
    <reaction evidence="12">
        <text>L-proline(in) + Na(+)(in) = L-proline(out) + Na(+)(out)</text>
        <dbReference type="Rhea" id="RHEA:28967"/>
        <dbReference type="ChEBI" id="CHEBI:29101"/>
        <dbReference type="ChEBI" id="CHEBI:60039"/>
    </reaction>
</comment>
<dbReference type="PROSITE" id="PS50283">
    <property type="entry name" value="NA_SOLUT_SYMP_3"/>
    <property type="match status" value="1"/>
</dbReference>
<keyword evidence="3" id="KW-0813">Transport</keyword>
<keyword evidence="16" id="KW-1185">Reference proteome</keyword>
<dbReference type="InterPro" id="IPR038377">
    <property type="entry name" value="Na/Glc_symporter_sf"/>
</dbReference>
<keyword evidence="9" id="KW-0406">Ion transport</keyword>
<dbReference type="Gene3D" id="1.20.1730.10">
    <property type="entry name" value="Sodium/glucose cotransporter"/>
    <property type="match status" value="1"/>
</dbReference>
<sequence length="574" mass="61191">MQGFSPIDWAVLPVYLIGITLLGAWTARKVKTSGDFFMPRRFGKTMMVTFAFGTGTSSDQAVTVASSTLTNGLSAIWWQWVWLPATPFYWLIAPILRRLRAVTTADVYELRFDRSVAVLFALIGVSNMAVKIGLLLVGAGAMVDACTAGAIDSNWAIAAVTVLFLVYGAAGGLGAAVVTDFVQGLMTVAFSFALLPFVLQATGGLEAVRATVGEHNPAMLSLVAPGVIDTFFVVLYSIQALVGIVAQPFIMGVCGAGKTEMDGRFGFMVGNLVKRICTMAWSITALAAVAWYLQSGVDLSTVEPDHLYGEVARAFLPQIMPGLLGIFLACLLASIMSSCDAIMISGAALFTENLYRPLRSGRPDGHYINVGRLSAVAIVAAGVAFAYWVGSVVDALDIWFRIAPLMGVAFWIGLFWRRTTAAGAWACTLGALAAWWATTQPAVAAWLAEFESLRTLGAVTVSADGVANVGRAWEILATLSTGAIACVAVSLVTAPPPEERLKRFYDLTRTPIGENEVLTEPCRLPEGVEPAERRMLLTAGGFEVPMPSTTSLVGFLAGWVMVALLVGAFVWIIR</sequence>
<dbReference type="PANTHER" id="PTHR48086">
    <property type="entry name" value="SODIUM/PROLINE SYMPORTER-RELATED"/>
    <property type="match status" value="1"/>
</dbReference>
<feature type="transmembrane region" description="Helical" evidence="14">
    <location>
        <begin position="222"/>
        <end position="251"/>
    </location>
</feature>
<evidence type="ECO:0000313" key="16">
    <source>
        <dbReference type="Proteomes" id="UP000315440"/>
    </source>
</evidence>